<proteinExistence type="inferred from homology"/>
<evidence type="ECO:0000256" key="3">
    <source>
        <dbReference type="ARBA" id="ARBA00023295"/>
    </source>
</evidence>
<dbReference type="Pfam" id="PF21317">
    <property type="entry name" value="BetaGal_ABD_1"/>
    <property type="match status" value="1"/>
</dbReference>
<reference evidence="8 9" key="1">
    <citation type="journal article" date="2007" name="Science">
        <title>Sea anemone genome reveals ancestral eumetazoan gene repertoire and genomic organization.</title>
        <authorList>
            <person name="Putnam N.H."/>
            <person name="Srivastava M."/>
            <person name="Hellsten U."/>
            <person name="Dirks B."/>
            <person name="Chapman J."/>
            <person name="Salamov A."/>
            <person name="Terry A."/>
            <person name="Shapiro H."/>
            <person name="Lindquist E."/>
            <person name="Kapitonov V.V."/>
            <person name="Jurka J."/>
            <person name="Genikhovich G."/>
            <person name="Grigoriev I.V."/>
            <person name="Lucas S.M."/>
            <person name="Steele R.E."/>
            <person name="Finnerty J.R."/>
            <person name="Technau U."/>
            <person name="Martindale M.Q."/>
            <person name="Rokhsar D.S."/>
        </authorList>
    </citation>
    <scope>NUCLEOTIDE SEQUENCE [LARGE SCALE GENOMIC DNA]</scope>
    <source>
        <strain evidence="9">CH2 X CH6</strain>
    </source>
</reference>
<dbReference type="OMA" id="MFENGGP"/>
<dbReference type="Proteomes" id="UP000001593">
    <property type="component" value="Unassembled WGS sequence"/>
</dbReference>
<comment type="similarity">
    <text evidence="1">Belongs to the glycosyl hydrolase 35 family.</text>
</comment>
<evidence type="ECO:0000313" key="8">
    <source>
        <dbReference type="EMBL" id="EDO37927.1"/>
    </source>
</evidence>
<dbReference type="FunFam" id="2.60.120.260:FF:000049">
    <property type="entry name" value="Beta-galactosidase"/>
    <property type="match status" value="1"/>
</dbReference>
<sequence>MPEYWADRLKKLKAMGLNTVETYVAWNLHEQVKENFKFKDEVDIVKFVNLAQELGLHVIIRPGPYICSEWDLGGLPSWLLNDPNMRLRSTYGPFMEAVEKYFSKLFALLTPLQFSRGGPIIAWQVENEYASVQEEVDNHYMELLHKLMLKNGATELLFTSDDVGYTKRYPIKLDGGKYMSFNKWFCLFLHFQPDKPIMVTEYWSGWFDHWGEKHHVLNTERKMINEVKDILDMGASINFYMFHGGTNFGFMNGANTAGNRIDDGYQPDVTSYDYDAPLSEAGDITPKYKALRKLIQEHVPGEFLPDPLPDIPPNLQKAAYDNIHMKDFVPLQKIYKYIDQAIDIAAVTPMEFLPINNNGGQGYGFTIYQTTLKHHAKSLTIEKIRDRAHVSFLYKSNADVVDEIVFTVNPKDSDDDVFLEIMVENMGRVNFGKGLHSQRKGILGQVLIDGHTQNKWKVYPLDFHKTFTERAFLEVSWSKPTEGASFSPGFYRGILHIQGQPRDSFVHPKGWGKGVCLVNGKNLGRYWKLGPQEALYLPASWLRSGDNTIILFEVDGAKDDGILEFSDSPMLGNDIQEQ</sequence>
<dbReference type="SUPFAM" id="SSF51445">
    <property type="entry name" value="(Trans)glycosidases"/>
    <property type="match status" value="1"/>
</dbReference>
<name>A7SEC4_NEMVE</name>
<dbReference type="Pfam" id="PF21467">
    <property type="entry name" value="BetaGal_gal-bd"/>
    <property type="match status" value="1"/>
</dbReference>
<dbReference type="eggNOG" id="KOG0496">
    <property type="taxonomic scope" value="Eukaryota"/>
</dbReference>
<dbReference type="GO" id="GO:0005773">
    <property type="term" value="C:vacuole"/>
    <property type="evidence" value="ECO:0000318"/>
    <property type="project" value="GO_Central"/>
</dbReference>
<organism evidence="8 9">
    <name type="scientific">Nematostella vectensis</name>
    <name type="common">Starlet sea anemone</name>
    <dbReference type="NCBI Taxonomy" id="45351"/>
    <lineage>
        <taxon>Eukaryota</taxon>
        <taxon>Metazoa</taxon>
        <taxon>Cnidaria</taxon>
        <taxon>Anthozoa</taxon>
        <taxon>Hexacorallia</taxon>
        <taxon>Actiniaria</taxon>
        <taxon>Edwardsiidae</taxon>
        <taxon>Nematostella</taxon>
    </lineage>
</organism>
<evidence type="ECO:0000256" key="2">
    <source>
        <dbReference type="ARBA" id="ARBA00022801"/>
    </source>
</evidence>
<dbReference type="InterPro" id="IPR017853">
    <property type="entry name" value="GH"/>
</dbReference>
<dbReference type="InterPro" id="IPR048913">
    <property type="entry name" value="BetaGal_gal-bd"/>
</dbReference>
<evidence type="ECO:0000259" key="7">
    <source>
        <dbReference type="Pfam" id="PF21467"/>
    </source>
</evidence>
<evidence type="ECO:0008006" key="10">
    <source>
        <dbReference type="Google" id="ProtNLM"/>
    </source>
</evidence>
<dbReference type="Pfam" id="PF01301">
    <property type="entry name" value="Glyco_hydro_35"/>
    <property type="match status" value="1"/>
</dbReference>
<gene>
    <name evidence="8" type="ORF">NEMVEDRAFT_v1g169627</name>
</gene>
<dbReference type="EMBL" id="DS469636">
    <property type="protein sequence ID" value="EDO37927.1"/>
    <property type="molecule type" value="Genomic_DNA"/>
</dbReference>
<dbReference type="PhylomeDB" id="A7SEC4"/>
<dbReference type="PANTHER" id="PTHR23421">
    <property type="entry name" value="BETA-GALACTOSIDASE RELATED"/>
    <property type="match status" value="1"/>
</dbReference>
<evidence type="ECO:0000313" key="9">
    <source>
        <dbReference type="Proteomes" id="UP000001593"/>
    </source>
</evidence>
<dbReference type="PIRSF" id="PIRSF006336">
    <property type="entry name" value="B-gal"/>
    <property type="match status" value="1"/>
</dbReference>
<dbReference type="Gene3D" id="3.20.20.80">
    <property type="entry name" value="Glycosidases"/>
    <property type="match status" value="1"/>
</dbReference>
<keyword evidence="2" id="KW-0378">Hydrolase</keyword>
<dbReference type="HOGENOM" id="CLU_007853_7_2_1"/>
<dbReference type="InterPro" id="IPR019801">
    <property type="entry name" value="Glyco_hydro_35_CS"/>
</dbReference>
<evidence type="ECO:0000259" key="5">
    <source>
        <dbReference type="Pfam" id="PF01301"/>
    </source>
</evidence>
<protein>
    <recommendedName>
        <fullName evidence="10">Beta-galactosidase</fullName>
    </recommendedName>
</protein>
<dbReference type="PRINTS" id="PR00742">
    <property type="entry name" value="GLHYDRLASE35"/>
</dbReference>
<keyword evidence="3" id="KW-0326">Glycosidase</keyword>
<feature type="domain" description="Glycoside hydrolase 35 catalytic" evidence="5">
    <location>
        <begin position="2"/>
        <end position="297"/>
    </location>
</feature>
<dbReference type="GO" id="GO:0019388">
    <property type="term" value="P:galactose catabolic process"/>
    <property type="evidence" value="ECO:0000318"/>
    <property type="project" value="GO_Central"/>
</dbReference>
<dbReference type="SUPFAM" id="SSF49785">
    <property type="entry name" value="Galactose-binding domain-like"/>
    <property type="match status" value="1"/>
</dbReference>
<evidence type="ECO:0000256" key="4">
    <source>
        <dbReference type="PIRSR" id="PIRSR006336-1"/>
    </source>
</evidence>
<dbReference type="InterPro" id="IPR048912">
    <property type="entry name" value="BetaGal1-like_ABD1"/>
</dbReference>
<dbReference type="STRING" id="45351.A7SEC4"/>
<feature type="active site" description="Nucleophile" evidence="4">
    <location>
        <position position="201"/>
    </location>
</feature>
<evidence type="ECO:0000256" key="1">
    <source>
        <dbReference type="ARBA" id="ARBA00009809"/>
    </source>
</evidence>
<dbReference type="InterPro" id="IPR001944">
    <property type="entry name" value="Glycoside_Hdrlase_35"/>
</dbReference>
<feature type="active site" description="Proton donor" evidence="4">
    <location>
        <position position="128"/>
    </location>
</feature>
<evidence type="ECO:0000259" key="6">
    <source>
        <dbReference type="Pfam" id="PF21317"/>
    </source>
</evidence>
<dbReference type="Gene3D" id="2.60.120.260">
    <property type="entry name" value="Galactose-binding domain-like"/>
    <property type="match status" value="2"/>
</dbReference>
<feature type="domain" description="Beta-galactosidase galactose-binding" evidence="7">
    <location>
        <begin position="488"/>
        <end position="547"/>
    </location>
</feature>
<dbReference type="PROSITE" id="PS01182">
    <property type="entry name" value="GLYCOSYL_HYDROL_F35"/>
    <property type="match status" value="1"/>
</dbReference>
<dbReference type="InterPro" id="IPR031330">
    <property type="entry name" value="Gly_Hdrlase_35_cat"/>
</dbReference>
<keyword evidence="9" id="KW-1185">Reference proteome</keyword>
<dbReference type="FunFam" id="3.20.20.80:FF:000115">
    <property type="entry name" value="Beta-galactosidase"/>
    <property type="match status" value="1"/>
</dbReference>
<dbReference type="InterPro" id="IPR008979">
    <property type="entry name" value="Galactose-bd-like_sf"/>
</dbReference>
<feature type="domain" description="Beta-galactosidase 1-like first all-beta" evidence="6">
    <location>
        <begin position="360"/>
        <end position="462"/>
    </location>
</feature>
<dbReference type="AlphaFoldDB" id="A7SEC4"/>
<accession>A7SEC4</accession>
<dbReference type="InterPro" id="IPR026283">
    <property type="entry name" value="B-gal_1-like"/>
</dbReference>
<dbReference type="GO" id="GO:0004565">
    <property type="term" value="F:beta-galactosidase activity"/>
    <property type="evidence" value="ECO:0000318"/>
    <property type="project" value="GO_Central"/>
</dbReference>
<dbReference type="InParanoid" id="A7SEC4"/>